<keyword evidence="1" id="KW-0472">Membrane</keyword>
<feature type="transmembrane region" description="Helical" evidence="1">
    <location>
        <begin position="214"/>
        <end position="235"/>
    </location>
</feature>
<feature type="transmembrane region" description="Helical" evidence="1">
    <location>
        <begin position="128"/>
        <end position="147"/>
    </location>
</feature>
<dbReference type="AlphaFoldDB" id="A0A3D8VC30"/>
<comment type="caution">
    <text evidence="2">The sequence shown here is derived from an EMBL/GenBank/DDBJ whole genome shotgun (WGS) entry which is preliminary data.</text>
</comment>
<reference evidence="2 3" key="1">
    <citation type="submission" date="2018-08" db="EMBL/GenBank/DDBJ databases">
        <title>Lysobacter soli KCTC 22011, whole genome shotgun sequence.</title>
        <authorList>
            <person name="Zhang X."/>
            <person name="Feng G."/>
            <person name="Zhu H."/>
        </authorList>
    </citation>
    <scope>NUCLEOTIDE SEQUENCE [LARGE SCALE GENOMIC DNA]</scope>
    <source>
        <strain evidence="2 3">KCTC 22011</strain>
    </source>
</reference>
<sequence>MDERLSLMRGGLLYRLSHAGGVAWTARAYAPWIAGALLLIVLLPVIVLSAVDGRLLRGVSVPLLRDYNVWARFVLALPMLVLAAPLADERMWRSLEHLRNLVEPGDNANFKRALSTLRRLRDSPWPELILFALAIGASFGAPSLPLYEQATNWRNDGPQFTRAGAWLWWVGFPVFRFLAFLWLWRFVLWVVLLTRFSRLNLSLHASHPDGYGGVGFLGYAHAAFLVMPLVASLLVAGSCAVEVKYLGVPFASLHMLLGGYAVLMLGVILAPLLLLTPKLAALKRNSLLAYGALGTDSSEEFEHRWLGLARRKAAPILDGGDPSALADLTAVYATASSMGTVPVQRWILLQFIGATVIPLLPLGLLVMPLEDLVRKLFSMLV</sequence>
<protein>
    <submittedName>
        <fullName evidence="2">Uncharacterized protein</fullName>
    </submittedName>
</protein>
<feature type="transmembrane region" description="Helical" evidence="1">
    <location>
        <begin position="255"/>
        <end position="275"/>
    </location>
</feature>
<feature type="transmembrane region" description="Helical" evidence="1">
    <location>
        <begin position="29"/>
        <end position="49"/>
    </location>
</feature>
<evidence type="ECO:0000313" key="2">
    <source>
        <dbReference type="EMBL" id="RDY66996.1"/>
    </source>
</evidence>
<dbReference type="EMBL" id="QTJR01000006">
    <property type="protein sequence ID" value="RDY66996.1"/>
    <property type="molecule type" value="Genomic_DNA"/>
</dbReference>
<dbReference type="Proteomes" id="UP000256829">
    <property type="component" value="Unassembled WGS sequence"/>
</dbReference>
<evidence type="ECO:0000256" key="1">
    <source>
        <dbReference type="SAM" id="Phobius"/>
    </source>
</evidence>
<feature type="transmembrane region" description="Helical" evidence="1">
    <location>
        <begin position="167"/>
        <end position="193"/>
    </location>
</feature>
<organism evidence="2 3">
    <name type="scientific">Lysobacter soli</name>
    <dbReference type="NCBI Taxonomy" id="453783"/>
    <lineage>
        <taxon>Bacteria</taxon>
        <taxon>Pseudomonadati</taxon>
        <taxon>Pseudomonadota</taxon>
        <taxon>Gammaproteobacteria</taxon>
        <taxon>Lysobacterales</taxon>
        <taxon>Lysobacteraceae</taxon>
        <taxon>Lysobacter</taxon>
    </lineage>
</organism>
<keyword evidence="1" id="KW-1133">Transmembrane helix</keyword>
<keyword evidence="3" id="KW-1185">Reference proteome</keyword>
<proteinExistence type="predicted"/>
<gene>
    <name evidence="2" type="ORF">DX912_09945</name>
</gene>
<feature type="transmembrane region" description="Helical" evidence="1">
    <location>
        <begin position="346"/>
        <end position="369"/>
    </location>
</feature>
<evidence type="ECO:0000313" key="3">
    <source>
        <dbReference type="Proteomes" id="UP000256829"/>
    </source>
</evidence>
<name>A0A3D8VC30_9GAMM</name>
<keyword evidence="1" id="KW-0812">Transmembrane</keyword>
<dbReference type="RefSeq" id="WP_115842368.1">
    <property type="nucleotide sequence ID" value="NZ_QTJR01000006.1"/>
</dbReference>
<feature type="transmembrane region" description="Helical" evidence="1">
    <location>
        <begin position="69"/>
        <end position="87"/>
    </location>
</feature>
<accession>A0A3D8VC30</accession>